<evidence type="ECO:0000256" key="2">
    <source>
        <dbReference type="ARBA" id="ARBA00022581"/>
    </source>
</evidence>
<dbReference type="GO" id="GO:0007155">
    <property type="term" value="P:cell adhesion"/>
    <property type="evidence" value="ECO:0007669"/>
    <property type="project" value="InterPro"/>
</dbReference>
<sequence>MSSLTLTYLTIPTPNPNCTLLSLQPTILTIKLTSFGTQPLFSASVAHSITVKTLINHTIDHQNKSTTCSFNHTPIDDPPYRPTFYLSSPTFLRDGLYTVKPTNQFDL</sequence>
<comment type="subcellular location">
    <subcellularLocation>
        <location evidence="1">Virion</location>
    </subcellularLocation>
</comment>
<reference evidence="3" key="1">
    <citation type="submission" date="2013-11" db="EMBL/GenBank/DDBJ databases">
        <title>Genome sequence of the fusiform rust pathogen reveals effectors for host alternation and coevolution with pine.</title>
        <authorList>
            <consortium name="DOE Joint Genome Institute"/>
            <person name="Smith K."/>
            <person name="Pendleton A."/>
            <person name="Kubisiak T."/>
            <person name="Anderson C."/>
            <person name="Salamov A."/>
            <person name="Aerts A."/>
            <person name="Riley R."/>
            <person name="Clum A."/>
            <person name="Lindquist E."/>
            <person name="Ence D."/>
            <person name="Campbell M."/>
            <person name="Kronenberg Z."/>
            <person name="Feau N."/>
            <person name="Dhillon B."/>
            <person name="Hamelin R."/>
            <person name="Burleigh J."/>
            <person name="Smith J."/>
            <person name="Yandell M."/>
            <person name="Nelson C."/>
            <person name="Grigoriev I."/>
            <person name="Davis J."/>
        </authorList>
    </citation>
    <scope>NUCLEOTIDE SEQUENCE</scope>
    <source>
        <strain evidence="3">G11</strain>
    </source>
</reference>
<dbReference type="GO" id="GO:0019062">
    <property type="term" value="P:virion attachment to host cell"/>
    <property type="evidence" value="ECO:0007669"/>
    <property type="project" value="InterPro"/>
</dbReference>
<organism evidence="3 4">
    <name type="scientific">Cronartium quercuum f. sp. fusiforme G11</name>
    <dbReference type="NCBI Taxonomy" id="708437"/>
    <lineage>
        <taxon>Eukaryota</taxon>
        <taxon>Fungi</taxon>
        <taxon>Dikarya</taxon>
        <taxon>Basidiomycota</taxon>
        <taxon>Pucciniomycotina</taxon>
        <taxon>Pucciniomycetes</taxon>
        <taxon>Pucciniales</taxon>
        <taxon>Coleosporiaceae</taxon>
        <taxon>Cronartium</taxon>
    </lineage>
</organism>
<name>A0A9P6NH88_9BASI</name>
<dbReference type="InterPro" id="IPR008982">
    <property type="entry name" value="Adenovirus_pIV-like_att"/>
</dbReference>
<evidence type="ECO:0000313" key="4">
    <source>
        <dbReference type="Proteomes" id="UP000886653"/>
    </source>
</evidence>
<evidence type="ECO:0000256" key="1">
    <source>
        <dbReference type="ARBA" id="ARBA00004328"/>
    </source>
</evidence>
<keyword evidence="4" id="KW-1185">Reference proteome</keyword>
<evidence type="ECO:0000313" key="3">
    <source>
        <dbReference type="EMBL" id="KAG0144152.1"/>
    </source>
</evidence>
<dbReference type="Proteomes" id="UP000886653">
    <property type="component" value="Unassembled WGS sequence"/>
</dbReference>
<proteinExistence type="predicted"/>
<gene>
    <name evidence="3" type="ORF">CROQUDRAFT_95363</name>
</gene>
<accession>A0A9P6NH88</accession>
<protein>
    <submittedName>
        <fullName evidence="3">Uncharacterized protein</fullName>
    </submittedName>
</protein>
<dbReference type="AlphaFoldDB" id="A0A9P6NH88"/>
<keyword evidence="2" id="KW-0945">Host-virus interaction</keyword>
<dbReference type="SUPFAM" id="SSF49835">
    <property type="entry name" value="Virus attachment protein globular domain"/>
    <property type="match status" value="1"/>
</dbReference>
<comment type="caution">
    <text evidence="3">The sequence shown here is derived from an EMBL/GenBank/DDBJ whole genome shotgun (WGS) entry which is preliminary data.</text>
</comment>
<dbReference type="EMBL" id="MU167301">
    <property type="protein sequence ID" value="KAG0144152.1"/>
    <property type="molecule type" value="Genomic_DNA"/>
</dbReference>